<dbReference type="GO" id="GO:0003677">
    <property type="term" value="F:DNA binding"/>
    <property type="evidence" value="ECO:0007669"/>
    <property type="project" value="InterPro"/>
</dbReference>
<dbReference type="SUPFAM" id="SSF102400">
    <property type="entry name" value="DNA polymerase III chi subunit"/>
    <property type="match status" value="1"/>
</dbReference>
<dbReference type="InterPro" id="IPR007459">
    <property type="entry name" value="DNA_pol3_chi"/>
</dbReference>
<dbReference type="EMBL" id="PHHC01000084">
    <property type="protein sequence ID" value="PPE03662.1"/>
    <property type="molecule type" value="Genomic_DNA"/>
</dbReference>
<keyword evidence="2" id="KW-1185">Reference proteome</keyword>
<dbReference type="GO" id="GO:0006260">
    <property type="term" value="P:DNA replication"/>
    <property type="evidence" value="ECO:0007669"/>
    <property type="project" value="InterPro"/>
</dbReference>
<dbReference type="AlphaFoldDB" id="A0A2S5R8Y7"/>
<reference evidence="1 2" key="1">
    <citation type="submission" date="2017-11" db="EMBL/GenBank/DDBJ databases">
        <title>Comparative genomic analysis of Holospora spp., intranuclear symbionts of paramecia.</title>
        <authorList>
            <person name="Garushyants S.K."/>
            <person name="Beliavskaya A."/>
            <person name="Malko D.B."/>
            <person name="Logacheva M.D."/>
            <person name="Rautian M.S."/>
            <person name="Gelfand M.S."/>
        </authorList>
    </citation>
    <scope>NUCLEOTIDE SEQUENCE [LARGE SCALE GENOMIC DNA]</scope>
    <source>
        <strain evidence="2">02AZ16</strain>
    </source>
</reference>
<sequence length="263" mass="30854">MDSAGLAHLCSTTAQSSIVHLRHIILNYCLLQITKTPIKRKSIKGDCVRSLNRMIVYYRSVLYKIFHEGALSTTLFCFTENINFAIIRKNDFFQDSLLKKQITSQQTAQQKLESCVVYWCNALQPKEKVLPQVVEKILLQRRRCSILGQSFQEAERWDDQLWTFSSKSFLAHGSDLKEDRPEDHPIWITRGLTNENNSHYGILTGYIPQEALNIYLFSHWIWILMSEETDVFQHATTWIQNKAVQASWVWRYHNAQWKKGVWI</sequence>
<dbReference type="GO" id="GO:0003887">
    <property type="term" value="F:DNA-directed DNA polymerase activity"/>
    <property type="evidence" value="ECO:0007669"/>
    <property type="project" value="InterPro"/>
</dbReference>
<gene>
    <name evidence="1" type="ORF">HCUR_00890</name>
</gene>
<dbReference type="InterPro" id="IPR036768">
    <property type="entry name" value="PolIII_chi_sf"/>
</dbReference>
<dbReference type="Proteomes" id="UP000239425">
    <property type="component" value="Unassembled WGS sequence"/>
</dbReference>
<evidence type="ECO:0000313" key="1">
    <source>
        <dbReference type="EMBL" id="PPE03662.1"/>
    </source>
</evidence>
<name>A0A2S5R8Y7_9PROT</name>
<accession>A0A2S5R8Y7</accession>
<comment type="caution">
    <text evidence="1">The sequence shown here is derived from an EMBL/GenBank/DDBJ whole genome shotgun (WGS) entry which is preliminary data.</text>
</comment>
<dbReference type="Pfam" id="PF04364">
    <property type="entry name" value="DNA_pol3_chi"/>
    <property type="match status" value="1"/>
</dbReference>
<dbReference type="Gene3D" id="3.40.50.10110">
    <property type="entry name" value="DNA polymerase III subunit chi"/>
    <property type="match status" value="1"/>
</dbReference>
<proteinExistence type="predicted"/>
<evidence type="ECO:0000313" key="2">
    <source>
        <dbReference type="Proteomes" id="UP000239425"/>
    </source>
</evidence>
<protein>
    <submittedName>
        <fullName evidence="1">DNA polymerase III subunit chi</fullName>
    </submittedName>
</protein>
<organism evidence="1 2">
    <name type="scientific">Holospora curviuscula</name>
    <dbReference type="NCBI Taxonomy" id="1082868"/>
    <lineage>
        <taxon>Bacteria</taxon>
        <taxon>Pseudomonadati</taxon>
        <taxon>Pseudomonadota</taxon>
        <taxon>Alphaproteobacteria</taxon>
        <taxon>Holosporales</taxon>
        <taxon>Holosporaceae</taxon>
        <taxon>Holospora</taxon>
    </lineage>
</organism>